<sequence length="717" mass="83753">MLYFLKNICYTSVSKIYKQTIFGVIKEVKLIVTSDHKLIKKYDGELIIIEPWGNNSLRFRAFPAGKLIDENFALLVPENNYEEVEIKKLDSEEYYIRNGNIYAILDHRDRITYYNNNGDILLKEFIRLRAVKHDDGSEDVGTIQVTRDFNSTLKLKSRQYRANFGGDFEITTRFESNNSEKIFGMGQYQHEFLDLKYTSLELAQRNSQISVPFYISNLNYGFLWNNPGIGIVNFAKNLTEWNMKSTYSIDYWITSEDTPKKLINNYTEVTGRVPIMPKKLLGLWQSKLRYRTPEEVLDVVKRYKEKNIQLSTIAIDYFHWSHQGEYRFDENFWPNPEKLVDELKNNYKVEPIISVWPTVQSDAENYDVYLEEGYMVNVNRGVRLTMQIQGTTVFVDTTNPEATEYVWSLLKKNYKDKGIDYYWIDVAEPGYAVYDFDNYRYYKGTVQQVGNLYPIGYLKMIYDGNKDYVDSVVTLVRGAWAGAQRYGALAWSGDIDSSFKALRNQVNTGLNVGLAGLPWWTTDTGGFHGGDPRNPTFRQLIVRWFQYSTFSPILRMHGDRLPHSKSLSNSGGGKMPTGAPNEIWSYGEEAENIFIKYLNIREIIREYIYDLMVDAHETGNPLMRTLFYEFPSDKESWNTDNEYMFGEDLLVAPIIYENCYERKVYFPKDNNWIDIFDKKIYEGGKTYIINAPIDKIPVFVKFSALDKFKDLVDFLNK</sequence>
<dbReference type="SUPFAM" id="SSF51011">
    <property type="entry name" value="Glycosyl hydrolase domain"/>
    <property type="match status" value="1"/>
</dbReference>
<dbReference type="EMBL" id="VULQ01000005">
    <property type="protein sequence ID" value="MSS77824.1"/>
    <property type="molecule type" value="Genomic_DNA"/>
</dbReference>
<dbReference type="GO" id="GO:0030246">
    <property type="term" value="F:carbohydrate binding"/>
    <property type="evidence" value="ECO:0007669"/>
    <property type="project" value="InterPro"/>
</dbReference>
<keyword evidence="2" id="KW-0326">Glycosidase</keyword>
<comment type="similarity">
    <text evidence="1 2">Belongs to the glycosyl hydrolase 31 family.</text>
</comment>
<evidence type="ECO:0000313" key="6">
    <source>
        <dbReference type="Proteomes" id="UP000441925"/>
    </source>
</evidence>
<feature type="domain" description="Glycoside hydrolase family 31 TIM barrel" evidence="3">
    <location>
        <begin position="274"/>
        <end position="611"/>
    </location>
</feature>
<keyword evidence="2 5" id="KW-0378">Hydrolase</keyword>
<dbReference type="Gene3D" id="2.60.40.1180">
    <property type="entry name" value="Golgi alpha-mannosidase II"/>
    <property type="match status" value="1"/>
</dbReference>
<dbReference type="InterPro" id="IPR017853">
    <property type="entry name" value="GH"/>
</dbReference>
<keyword evidence="6" id="KW-1185">Reference proteome</keyword>
<evidence type="ECO:0000256" key="1">
    <source>
        <dbReference type="ARBA" id="ARBA00007806"/>
    </source>
</evidence>
<protein>
    <submittedName>
        <fullName evidence="5">Glycoside hydrolase family 31 protein</fullName>
    </submittedName>
</protein>
<dbReference type="Gene3D" id="3.20.20.80">
    <property type="entry name" value="Glycosidases"/>
    <property type="match status" value="1"/>
</dbReference>
<dbReference type="SUPFAM" id="SSF51445">
    <property type="entry name" value="(Trans)glycosidases"/>
    <property type="match status" value="1"/>
</dbReference>
<dbReference type="GO" id="GO:0005975">
    <property type="term" value="P:carbohydrate metabolic process"/>
    <property type="evidence" value="ECO:0007669"/>
    <property type="project" value="InterPro"/>
</dbReference>
<comment type="caution">
    <text evidence="5">The sequence shown here is derived from an EMBL/GenBank/DDBJ whole genome shotgun (WGS) entry which is preliminary data.</text>
</comment>
<dbReference type="Gene3D" id="2.60.40.1760">
    <property type="entry name" value="glycosyl hydrolase (family 31)"/>
    <property type="match status" value="1"/>
</dbReference>
<dbReference type="InterPro" id="IPR051816">
    <property type="entry name" value="Glycosyl_Hydrolase_31"/>
</dbReference>
<dbReference type="Pfam" id="PF21365">
    <property type="entry name" value="Glyco_hydro_31_3rd"/>
    <property type="match status" value="1"/>
</dbReference>
<evidence type="ECO:0000256" key="2">
    <source>
        <dbReference type="RuleBase" id="RU361185"/>
    </source>
</evidence>
<name>A0A6N7VUX3_9FIRM</name>
<evidence type="ECO:0000313" key="5">
    <source>
        <dbReference type="EMBL" id="MSS77824.1"/>
    </source>
</evidence>
<dbReference type="InterPro" id="IPR013780">
    <property type="entry name" value="Glyco_hydro_b"/>
</dbReference>
<evidence type="ECO:0000259" key="4">
    <source>
        <dbReference type="Pfam" id="PF21365"/>
    </source>
</evidence>
<dbReference type="CDD" id="cd14752">
    <property type="entry name" value="GH31_N"/>
    <property type="match status" value="1"/>
</dbReference>
<gene>
    <name evidence="5" type="ORF">FYJ26_05250</name>
</gene>
<reference evidence="5 6" key="1">
    <citation type="submission" date="2019-08" db="EMBL/GenBank/DDBJ databases">
        <title>In-depth cultivation of the pig gut microbiome towards novel bacterial diversity and tailored functional studies.</title>
        <authorList>
            <person name="Wylensek D."/>
            <person name="Hitch T.C.A."/>
            <person name="Clavel T."/>
        </authorList>
    </citation>
    <scope>NUCLEOTIDE SEQUENCE [LARGE SCALE GENOMIC DNA]</scope>
    <source>
        <strain evidence="5 6">WCA-380-WT-2B</strain>
    </source>
</reference>
<feature type="domain" description="Glycosyl hydrolase family 31 C-terminal" evidence="4">
    <location>
        <begin position="619"/>
        <end position="701"/>
    </location>
</feature>
<dbReference type="InterPro" id="IPR000322">
    <property type="entry name" value="Glyco_hydro_31_TIM"/>
</dbReference>
<accession>A0A6N7VUX3</accession>
<dbReference type="InterPro" id="IPR011013">
    <property type="entry name" value="Gal_mutarotase_sf_dom"/>
</dbReference>
<dbReference type="GO" id="GO:0004553">
    <property type="term" value="F:hydrolase activity, hydrolyzing O-glycosyl compounds"/>
    <property type="evidence" value="ECO:0007669"/>
    <property type="project" value="InterPro"/>
</dbReference>
<dbReference type="AlphaFoldDB" id="A0A6N7VUX3"/>
<dbReference type="PANTHER" id="PTHR43863">
    <property type="entry name" value="HYDROLASE, PUTATIVE (AFU_ORTHOLOGUE AFUA_1G03140)-RELATED"/>
    <property type="match status" value="1"/>
</dbReference>
<dbReference type="SUPFAM" id="SSF74650">
    <property type="entry name" value="Galactose mutarotase-like"/>
    <property type="match status" value="1"/>
</dbReference>
<dbReference type="Proteomes" id="UP000441925">
    <property type="component" value="Unassembled WGS sequence"/>
</dbReference>
<proteinExistence type="inferred from homology"/>
<organism evidence="5 6">
    <name type="scientific">Anaerococcus porci</name>
    <dbReference type="NCBI Taxonomy" id="2652269"/>
    <lineage>
        <taxon>Bacteria</taxon>
        <taxon>Bacillati</taxon>
        <taxon>Bacillota</taxon>
        <taxon>Tissierellia</taxon>
        <taxon>Tissierellales</taxon>
        <taxon>Peptoniphilaceae</taxon>
        <taxon>Anaerococcus</taxon>
    </lineage>
</organism>
<dbReference type="CDD" id="cd06591">
    <property type="entry name" value="GH31_xylosidase_XylS"/>
    <property type="match status" value="1"/>
</dbReference>
<dbReference type="PANTHER" id="PTHR43863:SF2">
    <property type="entry name" value="MALTASE-GLUCOAMYLASE"/>
    <property type="match status" value="1"/>
</dbReference>
<dbReference type="InterPro" id="IPR048395">
    <property type="entry name" value="Glyco_hydro_31_C"/>
</dbReference>
<dbReference type="Pfam" id="PF01055">
    <property type="entry name" value="Glyco_hydro_31_2nd"/>
    <property type="match status" value="1"/>
</dbReference>
<evidence type="ECO:0000259" key="3">
    <source>
        <dbReference type="Pfam" id="PF01055"/>
    </source>
</evidence>